<accession>A0ABT5B717</accession>
<evidence type="ECO:0000313" key="3">
    <source>
        <dbReference type="Proteomes" id="UP001217838"/>
    </source>
</evidence>
<organism evidence="2 3">
    <name type="scientific">Nannocystis radixulma</name>
    <dbReference type="NCBI Taxonomy" id="2995305"/>
    <lineage>
        <taxon>Bacteria</taxon>
        <taxon>Pseudomonadati</taxon>
        <taxon>Myxococcota</taxon>
        <taxon>Polyangia</taxon>
        <taxon>Nannocystales</taxon>
        <taxon>Nannocystaceae</taxon>
        <taxon>Nannocystis</taxon>
    </lineage>
</organism>
<evidence type="ECO:0000256" key="1">
    <source>
        <dbReference type="SAM" id="SignalP"/>
    </source>
</evidence>
<sequence>MSITHRVLVAAISVTAAAAMFAPATAYAGHPCQSEWVKFKTFFDQNGAKIARGICQLVNKNDAAAAKKCVDDFEAARQKIDAKLAEYNASTGDSQGKIGPRGLGEATWATGTLLAERTFAGAPILSDSWRLELQRTGGKATKPMQATVCFLDSDGNMALPAATFSIEASRPNYANTFTGVAGLTPVILLEKPIGLNGHQYQLRGTRGGEPTVVREARLVNTAAKDAKMRGGL</sequence>
<dbReference type="RefSeq" id="WP_271999101.1">
    <property type="nucleotide sequence ID" value="NZ_JAQNDN010000007.1"/>
</dbReference>
<dbReference type="Proteomes" id="UP001217838">
    <property type="component" value="Unassembled WGS sequence"/>
</dbReference>
<protein>
    <submittedName>
        <fullName evidence="2">Uncharacterized protein</fullName>
    </submittedName>
</protein>
<dbReference type="EMBL" id="JAQNDN010000007">
    <property type="protein sequence ID" value="MDC0669314.1"/>
    <property type="molecule type" value="Genomic_DNA"/>
</dbReference>
<proteinExistence type="predicted"/>
<evidence type="ECO:0000313" key="2">
    <source>
        <dbReference type="EMBL" id="MDC0669314.1"/>
    </source>
</evidence>
<comment type="caution">
    <text evidence="2">The sequence shown here is derived from an EMBL/GenBank/DDBJ whole genome shotgun (WGS) entry which is preliminary data.</text>
</comment>
<reference evidence="2 3" key="1">
    <citation type="submission" date="2022-11" db="EMBL/GenBank/DDBJ databases">
        <title>Minimal conservation of predation-associated metabolite biosynthetic gene clusters underscores biosynthetic potential of Myxococcota including descriptions for ten novel species: Archangium lansinium sp. nov., Myxococcus landrumus sp. nov., Nannocystis bai.</title>
        <authorList>
            <person name="Ahearne A."/>
            <person name="Stevens C."/>
            <person name="Dowd S."/>
        </authorList>
    </citation>
    <scope>NUCLEOTIDE SEQUENCE [LARGE SCALE GENOMIC DNA]</scope>
    <source>
        <strain evidence="2 3">NCELM</strain>
    </source>
</reference>
<feature type="signal peptide" evidence="1">
    <location>
        <begin position="1"/>
        <end position="28"/>
    </location>
</feature>
<feature type="chain" id="PRO_5047372963" evidence="1">
    <location>
        <begin position="29"/>
        <end position="232"/>
    </location>
</feature>
<keyword evidence="1" id="KW-0732">Signal</keyword>
<gene>
    <name evidence="2" type="ORF">POL58_16290</name>
</gene>
<name>A0ABT5B717_9BACT</name>
<keyword evidence="3" id="KW-1185">Reference proteome</keyword>